<dbReference type="EMBL" id="CP119316">
    <property type="protein sequence ID" value="WEK46687.1"/>
    <property type="molecule type" value="Genomic_DNA"/>
</dbReference>
<feature type="compositionally biased region" description="Basic and acidic residues" evidence="1">
    <location>
        <begin position="129"/>
        <end position="143"/>
    </location>
</feature>
<evidence type="ECO:0000313" key="3">
    <source>
        <dbReference type="EMBL" id="WEK46687.1"/>
    </source>
</evidence>
<sequence>MNLRFIERIWHIKGSLPLPHGQSADQAFERLDGLFGEIGTSHARAGGSLTFSKKDPPAQDKLAVFESGVLWIEPAGEGEGQEGQGAPVLRYHLISRALLYCFLAPLLFLAFAQFNVLRGKLQAPPTAAEKAEQAKKKAKEDAKPLTPLNPIDKFLGAPAPEKPKKDKKDKKPDPDEGKPSPIAGYAFAGIFFVLYLVGRFLEAWLVKRLFRRKLQGA</sequence>
<protein>
    <submittedName>
        <fullName evidence="3">Uncharacterized protein</fullName>
    </submittedName>
</protein>
<dbReference type="AlphaFoldDB" id="A0AAJ6BN34"/>
<name>A0AAJ6BN34_9SPHN</name>
<feature type="region of interest" description="Disordered" evidence="1">
    <location>
        <begin position="128"/>
        <end position="178"/>
    </location>
</feature>
<reference evidence="3" key="1">
    <citation type="submission" date="2023-03" db="EMBL/GenBank/DDBJ databases">
        <title>Andean soil-derived lignocellulolytic bacterial consortium as a source of novel taxa and putative plastic-active enzymes.</title>
        <authorList>
            <person name="Diaz-Garcia L."/>
            <person name="Chuvochina M."/>
            <person name="Feuerriegel G."/>
            <person name="Bunk B."/>
            <person name="Sproer C."/>
            <person name="Streit W.R."/>
            <person name="Rodriguez L.M."/>
            <person name="Overmann J."/>
            <person name="Jimenez D.J."/>
        </authorList>
    </citation>
    <scope>NUCLEOTIDE SEQUENCE</scope>
    <source>
        <strain evidence="3">MAG 26</strain>
    </source>
</reference>
<feature type="transmembrane region" description="Helical" evidence="2">
    <location>
        <begin position="97"/>
        <end position="116"/>
    </location>
</feature>
<keyword evidence="2" id="KW-0472">Membrane</keyword>
<keyword evidence="2" id="KW-1133">Transmembrane helix</keyword>
<evidence type="ECO:0000256" key="2">
    <source>
        <dbReference type="SAM" id="Phobius"/>
    </source>
</evidence>
<proteinExistence type="predicted"/>
<dbReference type="Proteomes" id="UP001218362">
    <property type="component" value="Chromosome"/>
</dbReference>
<gene>
    <name evidence="3" type="ORF">P0Y56_17035</name>
</gene>
<keyword evidence="2" id="KW-0812">Transmembrane</keyword>
<feature type="compositionally biased region" description="Basic and acidic residues" evidence="1">
    <location>
        <begin position="161"/>
        <end position="178"/>
    </location>
</feature>
<evidence type="ECO:0000313" key="4">
    <source>
        <dbReference type="Proteomes" id="UP001218362"/>
    </source>
</evidence>
<dbReference type="KEGG" id="acob:P0Y56_17035"/>
<feature type="transmembrane region" description="Helical" evidence="2">
    <location>
        <begin position="182"/>
        <end position="205"/>
    </location>
</feature>
<evidence type="ECO:0000256" key="1">
    <source>
        <dbReference type="SAM" id="MobiDB-lite"/>
    </source>
</evidence>
<organism evidence="3 4">
    <name type="scientific">Candidatus Andeanibacterium colombiense</name>
    <dbReference type="NCBI Taxonomy" id="3121345"/>
    <lineage>
        <taxon>Bacteria</taxon>
        <taxon>Pseudomonadati</taxon>
        <taxon>Pseudomonadota</taxon>
        <taxon>Alphaproteobacteria</taxon>
        <taxon>Sphingomonadales</taxon>
        <taxon>Sphingomonadaceae</taxon>
        <taxon>Candidatus Andeanibacterium</taxon>
    </lineage>
</organism>
<accession>A0AAJ6BN34</accession>